<gene>
    <name evidence="1" type="ORF">YALI1_F16218g</name>
</gene>
<proteinExistence type="predicted"/>
<protein>
    <submittedName>
        <fullName evidence="1">Uncharacterized protein</fullName>
    </submittedName>
</protein>
<evidence type="ECO:0000313" key="1">
    <source>
        <dbReference type="EMBL" id="AOW07048.1"/>
    </source>
</evidence>
<dbReference type="RefSeq" id="XP_068139451.1">
    <property type="nucleotide sequence ID" value="XM_068283350.1"/>
</dbReference>
<dbReference type="EMBL" id="CP017558">
    <property type="protein sequence ID" value="AOW07048.1"/>
    <property type="molecule type" value="Genomic_DNA"/>
</dbReference>
<dbReference type="VEuPathDB" id="FungiDB:YALI1_F16218g"/>
<dbReference type="GeneID" id="94583935"/>
<evidence type="ECO:0000313" key="2">
    <source>
        <dbReference type="Proteomes" id="UP000182444"/>
    </source>
</evidence>
<organism evidence="1 2">
    <name type="scientific">Yarrowia lipolytica</name>
    <name type="common">Candida lipolytica</name>
    <dbReference type="NCBI Taxonomy" id="4952"/>
    <lineage>
        <taxon>Eukaryota</taxon>
        <taxon>Fungi</taxon>
        <taxon>Dikarya</taxon>
        <taxon>Ascomycota</taxon>
        <taxon>Saccharomycotina</taxon>
        <taxon>Dipodascomycetes</taxon>
        <taxon>Dipodascales</taxon>
        <taxon>Dipodascales incertae sedis</taxon>
        <taxon>Yarrowia</taxon>
    </lineage>
</organism>
<name>A0A1D8NN61_YARLL</name>
<accession>A0A1D8NN61</accession>
<dbReference type="Proteomes" id="UP000182444">
    <property type="component" value="Chromosome 1F"/>
</dbReference>
<sequence length="313" mass="35185">MLATRLESELVTTKSLLPEQPDTDPKAAHQATIITNATRVTFITDATTQPLPPQQQQHHPTSSPLMISSYPYTSTPYLGSAKLQFDHSYLHYRHYHIDSLPKRNDLTSQTCLKGNPRSRLAPGLLEMECGKRNIVVPEASNTHTFHCLLFSPLRPPLRPPPRPPAQTTNLRQPYFRKVVWITGFPYYLCLVSLFHFSSRFPPISRPFPPPNSPPIFLRYFLQFSNQLLNNQIRSLREPSPHSPTPAPVQGRVQMHIAHVLGHAPAAGQASRSGLHRLGLSLIQVNEKSKKCKPTLTLTITLILISNPTQTLDV</sequence>
<reference evidence="1 2" key="1">
    <citation type="journal article" date="2016" name="PLoS ONE">
        <title>Sequence Assembly of Yarrowia lipolytica Strain W29/CLIB89 Shows Transposable Element Diversity.</title>
        <authorList>
            <person name="Magnan C."/>
            <person name="Yu J."/>
            <person name="Chang I."/>
            <person name="Jahn E."/>
            <person name="Kanomata Y."/>
            <person name="Wu J."/>
            <person name="Zeller M."/>
            <person name="Oakes M."/>
            <person name="Baldi P."/>
            <person name="Sandmeyer S."/>
        </authorList>
    </citation>
    <scope>NUCLEOTIDE SEQUENCE [LARGE SCALE GENOMIC DNA]</scope>
    <source>
        <strain evidence="2">CLIB89(W29)</strain>
    </source>
</reference>
<dbReference type="AlphaFoldDB" id="A0A1D8NN61"/>